<gene>
    <name evidence="2" type="ORF">GCM10011591_18960</name>
</gene>
<reference evidence="2" key="1">
    <citation type="journal article" date="2014" name="Int. J. Syst. Evol. Microbiol.">
        <title>Complete genome sequence of Corynebacterium casei LMG S-19264T (=DSM 44701T), isolated from a smear-ripened cheese.</title>
        <authorList>
            <consortium name="US DOE Joint Genome Institute (JGI-PGF)"/>
            <person name="Walter F."/>
            <person name="Albersmeier A."/>
            <person name="Kalinowski J."/>
            <person name="Ruckert C."/>
        </authorList>
    </citation>
    <scope>NUCLEOTIDE SEQUENCE</scope>
    <source>
        <strain evidence="2">CGMCC 4.7278</strain>
    </source>
</reference>
<dbReference type="Pfam" id="PF21805">
    <property type="entry name" value="Imm5_like"/>
    <property type="match status" value="1"/>
</dbReference>
<dbReference type="EMBL" id="BMMW01000002">
    <property type="protein sequence ID" value="GGK47837.1"/>
    <property type="molecule type" value="Genomic_DNA"/>
</dbReference>
<comment type="caution">
    <text evidence="2">The sequence shown here is derived from an EMBL/GenBank/DDBJ whole genome shotgun (WGS) entry which is preliminary data.</text>
</comment>
<proteinExistence type="predicted"/>
<dbReference type="InterPro" id="IPR048667">
    <property type="entry name" value="Imm5-like"/>
</dbReference>
<dbReference type="AlphaFoldDB" id="A0A917QEN4"/>
<accession>A0A917QEN4</accession>
<dbReference type="Proteomes" id="UP000612956">
    <property type="component" value="Unassembled WGS sequence"/>
</dbReference>
<name>A0A917QEN4_9NOCA</name>
<evidence type="ECO:0000259" key="1">
    <source>
        <dbReference type="Pfam" id="PF21805"/>
    </source>
</evidence>
<sequence length="184" mass="18610">MKLGHYGSVASIQTLSDADRRVIARWAIACAERVLPLFHADADASRAIEDAVARTQAYGGGQGGTADAIAKRMVAVKAAGAATTPAGAAAARSIAQAAAVPHMAAHALGAAAYAIKAVSLANLAQPDLVSNEITWQLAELTEAERAVLRQLPALGASSSGPLGPGLLANGILGSTIREIQTRIA</sequence>
<feature type="domain" description="Imm-5-like" evidence="1">
    <location>
        <begin position="14"/>
        <end position="142"/>
    </location>
</feature>
<organism evidence="2 3">
    <name type="scientific">Nocardia camponoti</name>
    <dbReference type="NCBI Taxonomy" id="1616106"/>
    <lineage>
        <taxon>Bacteria</taxon>
        <taxon>Bacillati</taxon>
        <taxon>Actinomycetota</taxon>
        <taxon>Actinomycetes</taxon>
        <taxon>Mycobacteriales</taxon>
        <taxon>Nocardiaceae</taxon>
        <taxon>Nocardia</taxon>
    </lineage>
</organism>
<evidence type="ECO:0000313" key="3">
    <source>
        <dbReference type="Proteomes" id="UP000612956"/>
    </source>
</evidence>
<keyword evidence="3" id="KW-1185">Reference proteome</keyword>
<protein>
    <recommendedName>
        <fullName evidence="1">Imm-5-like domain-containing protein</fullName>
    </recommendedName>
</protein>
<reference evidence="2" key="2">
    <citation type="submission" date="2020-09" db="EMBL/GenBank/DDBJ databases">
        <authorList>
            <person name="Sun Q."/>
            <person name="Zhou Y."/>
        </authorList>
    </citation>
    <scope>NUCLEOTIDE SEQUENCE</scope>
    <source>
        <strain evidence="2">CGMCC 4.7278</strain>
    </source>
</reference>
<evidence type="ECO:0000313" key="2">
    <source>
        <dbReference type="EMBL" id="GGK47837.1"/>
    </source>
</evidence>